<feature type="compositionally biased region" description="Basic and acidic residues" evidence="1">
    <location>
        <begin position="1"/>
        <end position="17"/>
    </location>
</feature>
<dbReference type="Proteomes" id="UP001162131">
    <property type="component" value="Unassembled WGS sequence"/>
</dbReference>
<keyword evidence="3" id="KW-1185">Reference proteome</keyword>
<proteinExistence type="predicted"/>
<gene>
    <name evidence="2" type="ORF">BSTOLATCC_MIC32038</name>
</gene>
<dbReference type="AlphaFoldDB" id="A0AAU9JMA6"/>
<name>A0AAU9JMA6_9CILI</name>
<dbReference type="EMBL" id="CAJZBQ010000032">
    <property type="protein sequence ID" value="CAG9322891.1"/>
    <property type="molecule type" value="Genomic_DNA"/>
</dbReference>
<evidence type="ECO:0000313" key="3">
    <source>
        <dbReference type="Proteomes" id="UP001162131"/>
    </source>
</evidence>
<reference evidence="2" key="1">
    <citation type="submission" date="2021-09" db="EMBL/GenBank/DDBJ databases">
        <authorList>
            <consortium name="AG Swart"/>
            <person name="Singh M."/>
            <person name="Singh A."/>
            <person name="Seah K."/>
            <person name="Emmerich C."/>
        </authorList>
    </citation>
    <scope>NUCLEOTIDE SEQUENCE</scope>
    <source>
        <strain evidence="2">ATCC30299</strain>
    </source>
</reference>
<organism evidence="2 3">
    <name type="scientific">Blepharisma stoltei</name>
    <dbReference type="NCBI Taxonomy" id="1481888"/>
    <lineage>
        <taxon>Eukaryota</taxon>
        <taxon>Sar</taxon>
        <taxon>Alveolata</taxon>
        <taxon>Ciliophora</taxon>
        <taxon>Postciliodesmatophora</taxon>
        <taxon>Heterotrichea</taxon>
        <taxon>Heterotrichida</taxon>
        <taxon>Blepharismidae</taxon>
        <taxon>Blepharisma</taxon>
    </lineage>
</organism>
<comment type="caution">
    <text evidence="2">The sequence shown here is derived from an EMBL/GenBank/DDBJ whole genome shotgun (WGS) entry which is preliminary data.</text>
</comment>
<accession>A0AAU9JMA6</accession>
<evidence type="ECO:0000256" key="1">
    <source>
        <dbReference type="SAM" id="MobiDB-lite"/>
    </source>
</evidence>
<protein>
    <submittedName>
        <fullName evidence="2">Uncharacterized protein</fullName>
    </submittedName>
</protein>
<evidence type="ECO:0000313" key="2">
    <source>
        <dbReference type="EMBL" id="CAG9322891.1"/>
    </source>
</evidence>
<sequence length="82" mass="9781">MDFTLREEVGSEMEKKHPASSQSMPKSIDQLRVAPQNLNILFDQKFHFFGIFVWVRRLRYRSIFQITMASRTQEKEGYDPKL</sequence>
<feature type="region of interest" description="Disordered" evidence="1">
    <location>
        <begin position="1"/>
        <end position="28"/>
    </location>
</feature>